<dbReference type="Proteomes" id="UP000770661">
    <property type="component" value="Unassembled WGS sequence"/>
</dbReference>
<name>A0A8J8WN47_CHIOP</name>
<proteinExistence type="predicted"/>
<dbReference type="AlphaFoldDB" id="A0A8J8WN47"/>
<gene>
    <name evidence="1" type="ORF">GWK47_025430</name>
</gene>
<sequence>MVSACLAPRASWAIHPLLTSDHFGGLVDIHVALAPTPPQHPRFHMRDAKWELFLSSSEDLFTNELHTLPLDAQADRLSAIILQAAHLSFLSANPMPASIRTVGSTVPGLRKSTTVLMPLANSSVATLPLPPAATSKTLFAMHRQSRPASAAMLSSIGARISLPTHPSDVCGDAFGPYTPLVLLRCPLILLQLRKPKDWPNFSLPALP</sequence>
<evidence type="ECO:0000313" key="1">
    <source>
        <dbReference type="EMBL" id="KAG0700925.1"/>
    </source>
</evidence>
<dbReference type="EMBL" id="JACEEZ010025427">
    <property type="protein sequence ID" value="KAG0700925.1"/>
    <property type="molecule type" value="Genomic_DNA"/>
</dbReference>
<evidence type="ECO:0000313" key="2">
    <source>
        <dbReference type="Proteomes" id="UP000770661"/>
    </source>
</evidence>
<protein>
    <submittedName>
        <fullName evidence="1">Uncharacterized protein</fullName>
    </submittedName>
</protein>
<comment type="caution">
    <text evidence="1">The sequence shown here is derived from an EMBL/GenBank/DDBJ whole genome shotgun (WGS) entry which is preliminary data.</text>
</comment>
<keyword evidence="2" id="KW-1185">Reference proteome</keyword>
<organism evidence="1 2">
    <name type="scientific">Chionoecetes opilio</name>
    <name type="common">Atlantic snow crab</name>
    <name type="synonym">Cancer opilio</name>
    <dbReference type="NCBI Taxonomy" id="41210"/>
    <lineage>
        <taxon>Eukaryota</taxon>
        <taxon>Metazoa</taxon>
        <taxon>Ecdysozoa</taxon>
        <taxon>Arthropoda</taxon>
        <taxon>Crustacea</taxon>
        <taxon>Multicrustacea</taxon>
        <taxon>Malacostraca</taxon>
        <taxon>Eumalacostraca</taxon>
        <taxon>Eucarida</taxon>
        <taxon>Decapoda</taxon>
        <taxon>Pleocyemata</taxon>
        <taxon>Brachyura</taxon>
        <taxon>Eubrachyura</taxon>
        <taxon>Majoidea</taxon>
        <taxon>Majidae</taxon>
        <taxon>Chionoecetes</taxon>
    </lineage>
</organism>
<reference evidence="1" key="1">
    <citation type="submission" date="2020-07" db="EMBL/GenBank/DDBJ databases">
        <title>The High-quality genome of the commercially important snow crab, Chionoecetes opilio.</title>
        <authorList>
            <person name="Jeong J.-H."/>
            <person name="Ryu S."/>
        </authorList>
    </citation>
    <scope>NUCLEOTIDE SEQUENCE</scope>
    <source>
        <strain evidence="1">MADBK_172401_WGS</strain>
        <tissue evidence="1">Digestive gland</tissue>
    </source>
</reference>
<accession>A0A8J8WN47</accession>